<reference evidence="2" key="2">
    <citation type="submission" date="2017-06" db="EMBL/GenBank/DDBJ databases">
        <title>WGS assembly of Brachypodium distachyon.</title>
        <authorList>
            <consortium name="The International Brachypodium Initiative"/>
            <person name="Lucas S."/>
            <person name="Harmon-Smith M."/>
            <person name="Lail K."/>
            <person name="Tice H."/>
            <person name="Grimwood J."/>
            <person name="Bruce D."/>
            <person name="Barry K."/>
            <person name="Shu S."/>
            <person name="Lindquist E."/>
            <person name="Wang M."/>
            <person name="Pitluck S."/>
            <person name="Vogel J.P."/>
            <person name="Garvin D.F."/>
            <person name="Mockler T.C."/>
            <person name="Schmutz J."/>
            <person name="Rokhsar D."/>
            <person name="Bevan M.W."/>
        </authorList>
    </citation>
    <scope>NUCLEOTIDE SEQUENCE</scope>
    <source>
        <strain evidence="2">Bd21</strain>
    </source>
</reference>
<proteinExistence type="predicted"/>
<evidence type="ECO:0000313" key="2">
    <source>
        <dbReference type="EMBL" id="KQK01281.1"/>
    </source>
</evidence>
<reference evidence="2 3" key="1">
    <citation type="journal article" date="2010" name="Nature">
        <title>Genome sequencing and analysis of the model grass Brachypodium distachyon.</title>
        <authorList>
            <consortium name="International Brachypodium Initiative"/>
        </authorList>
    </citation>
    <scope>NUCLEOTIDE SEQUENCE [LARGE SCALE GENOMIC DNA]</scope>
    <source>
        <strain evidence="2 3">Bd21</strain>
    </source>
</reference>
<evidence type="ECO:0000256" key="1">
    <source>
        <dbReference type="SAM" id="MobiDB-lite"/>
    </source>
</evidence>
<sequence>MAPLRRAPAANATRSEPYTGGGGGSLLSRCRRARRAVLDGGDEEQPLEEHGVQVTTSALLHDDALAAVFARLRDDGPAVVRCAVACRRWARVVFQDAAALSRALPPLGALALGFFHREDDGNNGRTGPFFVPTTSGSRLLGSTASSLLDGVHGIDLDRSRPVASRNGRLVLELPVREGSLGLCVCDPMTGAADVLPPLSGDDWPGGYYACALLTGDDVDSPVSYFRLLLVYNRRDFTALRRYASDTGSWGPEPRPTCWLRHMAPATALRGVVYFSVDRHAFGVRLDGASASSHKLEQHIISYVTPKRFPVSTSRYSVTGVSPDGRLYKVAMYLVANKTVAVQTFSLRNEACNHDIFTKRWEEQEWSKAIRLDQFDVTRATAMACWWYSEKSRVLFFTLGEGSSVRGTFTLNMETQALEKVADRDSWTNFCGYEMGREVYFKSLVFPP</sequence>
<dbReference type="PANTHER" id="PTHR36140">
    <property type="entry name" value="F-BOX DOMAIN-CONTAINING PROTEIN-RELATED"/>
    <property type="match status" value="1"/>
</dbReference>
<dbReference type="Gramene" id="KQK01281">
    <property type="protein sequence ID" value="KQK01281"/>
    <property type="gene ID" value="BRADI_3g54896v3"/>
</dbReference>
<dbReference type="Proteomes" id="UP000008810">
    <property type="component" value="Chromosome 3"/>
</dbReference>
<protein>
    <recommendedName>
        <fullName evidence="5">F-box domain-containing protein</fullName>
    </recommendedName>
</protein>
<dbReference type="PANTHER" id="PTHR36140:SF9">
    <property type="entry name" value="F-BOX DOMAIN CONTAINING PROTEIN"/>
    <property type="match status" value="1"/>
</dbReference>
<dbReference type="EMBL" id="CM000882">
    <property type="protein sequence ID" value="KQK01281.1"/>
    <property type="molecule type" value="Genomic_DNA"/>
</dbReference>
<dbReference type="OrthoDB" id="696275at2759"/>
<organism evidence="2">
    <name type="scientific">Brachypodium distachyon</name>
    <name type="common">Purple false brome</name>
    <name type="synonym">Trachynia distachya</name>
    <dbReference type="NCBI Taxonomy" id="15368"/>
    <lineage>
        <taxon>Eukaryota</taxon>
        <taxon>Viridiplantae</taxon>
        <taxon>Streptophyta</taxon>
        <taxon>Embryophyta</taxon>
        <taxon>Tracheophyta</taxon>
        <taxon>Spermatophyta</taxon>
        <taxon>Magnoliopsida</taxon>
        <taxon>Liliopsida</taxon>
        <taxon>Poales</taxon>
        <taxon>Poaceae</taxon>
        <taxon>BOP clade</taxon>
        <taxon>Pooideae</taxon>
        <taxon>Stipodae</taxon>
        <taxon>Brachypodieae</taxon>
        <taxon>Brachypodium</taxon>
    </lineage>
</organism>
<accession>A0A0Q3JS76</accession>
<name>A0A0Q3JS76_BRADI</name>
<feature type="region of interest" description="Disordered" evidence="1">
    <location>
        <begin position="1"/>
        <end position="25"/>
    </location>
</feature>
<dbReference type="InParanoid" id="A0A0Q3JS76"/>
<evidence type="ECO:0008006" key="5">
    <source>
        <dbReference type="Google" id="ProtNLM"/>
    </source>
</evidence>
<dbReference type="EnsemblPlants" id="KQK01281">
    <property type="protein sequence ID" value="KQK01281"/>
    <property type="gene ID" value="BRADI_3g54896v3"/>
</dbReference>
<reference evidence="3" key="3">
    <citation type="submission" date="2018-08" db="UniProtKB">
        <authorList>
            <consortium name="EnsemblPlants"/>
        </authorList>
    </citation>
    <scope>IDENTIFICATION</scope>
    <source>
        <strain evidence="3">cv. Bd21</strain>
    </source>
</reference>
<dbReference type="AlphaFoldDB" id="A0A0Q3JS76"/>
<evidence type="ECO:0000313" key="4">
    <source>
        <dbReference type="Proteomes" id="UP000008810"/>
    </source>
</evidence>
<evidence type="ECO:0000313" key="3">
    <source>
        <dbReference type="EnsemblPlants" id="KQK01281"/>
    </source>
</evidence>
<gene>
    <name evidence="2" type="ORF">BRADI_3g54896v3</name>
</gene>
<keyword evidence="4" id="KW-1185">Reference proteome</keyword>